<feature type="domain" description="3-hydroxyacyl-CoA dehydrogenase NAD binding" evidence="10">
    <location>
        <begin position="7"/>
        <end position="205"/>
    </location>
</feature>
<dbReference type="SUPFAM" id="SSF51735">
    <property type="entry name" value="NAD(P)-binding Rossmann-fold domains"/>
    <property type="match status" value="1"/>
</dbReference>
<dbReference type="Pfam" id="PF00378">
    <property type="entry name" value="ECH_1"/>
    <property type="match status" value="1"/>
</dbReference>
<keyword evidence="12" id="KW-1185">Reference proteome</keyword>
<dbReference type="STRING" id="1236976.JCM16418_1450"/>
<dbReference type="UniPathway" id="UPA00659"/>
<evidence type="ECO:0000256" key="6">
    <source>
        <dbReference type="ARBA" id="ARBA00023027"/>
    </source>
</evidence>
<evidence type="ECO:0000259" key="10">
    <source>
        <dbReference type="Pfam" id="PF02737"/>
    </source>
</evidence>
<dbReference type="InterPro" id="IPR001753">
    <property type="entry name" value="Enoyl-CoA_hydra/iso"/>
</dbReference>
<evidence type="ECO:0000256" key="3">
    <source>
        <dbReference type="ARBA" id="ARBA00022832"/>
    </source>
</evidence>
<name>W7YYC2_9BACL</name>
<comment type="caution">
    <text evidence="11">The sequence shown here is derived from an EMBL/GenBank/DDBJ whole genome shotgun (WGS) entry which is preliminary data.</text>
</comment>
<dbReference type="PANTHER" id="PTHR48075">
    <property type="entry name" value="3-HYDROXYACYL-COA DEHYDROGENASE FAMILY PROTEIN"/>
    <property type="match status" value="1"/>
</dbReference>
<dbReference type="GO" id="GO:0006635">
    <property type="term" value="P:fatty acid beta-oxidation"/>
    <property type="evidence" value="ECO:0007669"/>
    <property type="project" value="UniProtKB-UniPathway"/>
</dbReference>
<keyword evidence="3" id="KW-0276">Fatty acid metabolism</keyword>
<dbReference type="OrthoDB" id="9771883at2"/>
<dbReference type="Pfam" id="PF02737">
    <property type="entry name" value="3HCDH_N"/>
    <property type="match status" value="1"/>
</dbReference>
<organism evidence="11 12">
    <name type="scientific">Paenibacillus pini JCM 16418</name>
    <dbReference type="NCBI Taxonomy" id="1236976"/>
    <lineage>
        <taxon>Bacteria</taxon>
        <taxon>Bacillati</taxon>
        <taxon>Bacillota</taxon>
        <taxon>Bacilli</taxon>
        <taxon>Bacillales</taxon>
        <taxon>Paenibacillaceae</taxon>
        <taxon>Paenibacillus</taxon>
    </lineage>
</organism>
<dbReference type="InterPro" id="IPR008927">
    <property type="entry name" value="6-PGluconate_DH-like_C_sf"/>
</dbReference>
<evidence type="ECO:0000313" key="12">
    <source>
        <dbReference type="Proteomes" id="UP000019364"/>
    </source>
</evidence>
<keyword evidence="4" id="KW-0442">Lipid degradation</keyword>
<evidence type="ECO:0000256" key="1">
    <source>
        <dbReference type="ARBA" id="ARBA00005005"/>
    </source>
</evidence>
<evidence type="ECO:0000256" key="5">
    <source>
        <dbReference type="ARBA" id="ARBA00023002"/>
    </source>
</evidence>
<proteinExistence type="inferred from homology"/>
<keyword evidence="6" id="KW-0520">NAD</keyword>
<comment type="catalytic activity">
    <reaction evidence="8">
        <text>a (3S)-3-hydroxyacyl-CoA + NAD(+) = a 3-oxoacyl-CoA + NADH + H(+)</text>
        <dbReference type="Rhea" id="RHEA:22432"/>
        <dbReference type="ChEBI" id="CHEBI:15378"/>
        <dbReference type="ChEBI" id="CHEBI:57318"/>
        <dbReference type="ChEBI" id="CHEBI:57540"/>
        <dbReference type="ChEBI" id="CHEBI:57945"/>
        <dbReference type="ChEBI" id="CHEBI:90726"/>
        <dbReference type="EC" id="1.1.1.35"/>
    </reaction>
</comment>
<dbReference type="GO" id="GO:0003857">
    <property type="term" value="F:(3S)-3-hydroxyacyl-CoA dehydrogenase (NAD+) activity"/>
    <property type="evidence" value="ECO:0007669"/>
    <property type="project" value="UniProtKB-EC"/>
</dbReference>
<comment type="similarity">
    <text evidence="2">Belongs to the 3-hydroxyacyl-CoA dehydrogenase family.</text>
</comment>
<dbReference type="GO" id="GO:0070403">
    <property type="term" value="F:NAD+ binding"/>
    <property type="evidence" value="ECO:0007669"/>
    <property type="project" value="InterPro"/>
</dbReference>
<dbReference type="PANTHER" id="PTHR48075:SF7">
    <property type="entry name" value="3-HYDROXYACYL-COA DEHYDROGENASE-RELATED"/>
    <property type="match status" value="1"/>
</dbReference>
<dbReference type="SUPFAM" id="SSF48179">
    <property type="entry name" value="6-phosphogluconate dehydrogenase C-terminal domain-like"/>
    <property type="match status" value="2"/>
</dbReference>
<evidence type="ECO:0000256" key="4">
    <source>
        <dbReference type="ARBA" id="ARBA00022963"/>
    </source>
</evidence>
<comment type="pathway">
    <text evidence="1">Lipid metabolism; fatty acid beta-oxidation.</text>
</comment>
<dbReference type="AlphaFoldDB" id="W7YYC2"/>
<dbReference type="SUPFAM" id="SSF52096">
    <property type="entry name" value="ClpP/crotonase"/>
    <property type="match status" value="1"/>
</dbReference>
<evidence type="ECO:0000313" key="11">
    <source>
        <dbReference type="EMBL" id="GAF07434.1"/>
    </source>
</evidence>
<dbReference type="InterPro" id="IPR036291">
    <property type="entry name" value="NAD(P)-bd_dom_sf"/>
</dbReference>
<dbReference type="eggNOG" id="COG1250">
    <property type="taxonomic scope" value="Bacteria"/>
</dbReference>
<dbReference type="CDD" id="cd06558">
    <property type="entry name" value="crotonase-like"/>
    <property type="match status" value="1"/>
</dbReference>
<evidence type="ECO:0000259" key="9">
    <source>
        <dbReference type="Pfam" id="PF00725"/>
    </source>
</evidence>
<dbReference type="Gene3D" id="1.10.1040.50">
    <property type="match status" value="1"/>
</dbReference>
<dbReference type="InterPro" id="IPR006176">
    <property type="entry name" value="3-OHacyl-CoA_DH_NAD-bd"/>
</dbReference>
<dbReference type="Pfam" id="PF00725">
    <property type="entry name" value="3HCDH"/>
    <property type="match status" value="1"/>
</dbReference>
<dbReference type="RefSeq" id="WP_036647053.1">
    <property type="nucleotide sequence ID" value="NZ_BAVZ01000003.1"/>
</dbReference>
<gene>
    <name evidence="11" type="ORF">JCM16418_1450</name>
</gene>
<feature type="domain" description="3-hydroxyacyl-CoA dehydrogenase C-terminal" evidence="9">
    <location>
        <begin position="208"/>
        <end position="307"/>
    </location>
</feature>
<dbReference type="EMBL" id="BAVZ01000003">
    <property type="protein sequence ID" value="GAF07434.1"/>
    <property type="molecule type" value="Genomic_DNA"/>
</dbReference>
<evidence type="ECO:0000256" key="7">
    <source>
        <dbReference type="ARBA" id="ARBA00023098"/>
    </source>
</evidence>
<dbReference type="Gene3D" id="3.40.50.720">
    <property type="entry name" value="NAD(P)-binding Rossmann-like Domain"/>
    <property type="match status" value="1"/>
</dbReference>
<evidence type="ECO:0000256" key="2">
    <source>
        <dbReference type="ARBA" id="ARBA00009463"/>
    </source>
</evidence>
<keyword evidence="5" id="KW-0560">Oxidoreductase</keyword>
<accession>W7YYC2</accession>
<dbReference type="InterPro" id="IPR029045">
    <property type="entry name" value="ClpP/crotonase-like_dom_sf"/>
</dbReference>
<dbReference type="InterPro" id="IPR006108">
    <property type="entry name" value="3HC_DH_C"/>
</dbReference>
<sequence length="801" mass="87693">MKCSIRKAAVIGSGIMGSQIAAQLANVGIATLLLDIVPKELTQEETAKGLTLDHPAVRNRCATSAIARLSKIKPAPLYDESFASRITPGNLEDHLAQVASVDWIIEVVVENLDVKKRLLKQIEAYRKPGTIVTSNTSGISINAMAEGCSNDFQKHFLGTHFFNPPRYMKLLEIIPGKHTDPELIPAMKIFCENVLGKGVVIAKDTPNFIGNRIGTYGLLVTLQEMQMNGGYTVEEVDAVTGPAMGRPKSATFRTLDLVGLDTFVHVAENVFGHVSDEDEKAVFATPDVLKGMVERKWLGEKSGQGFYLKKKGEKGSEILSLNLATMEYLPQQKPKGASLEAAKAVKGTKEKTKAIISGKDRYSQLAWNILKQVLIYSANKVGEISDSIQEIDEAMKWGFSWDLGPFETWDAIGLVRSVERMEAEGLSVPNWVKEWIAAGNTSFYKNDQGSLYSIHIGSQQFKQVEQAPEVINLRNLKEQNKVVKGNSGASLIDLGDGVACLEFHSPNNAIGEDILSMIHQSVDEVRSNFEGMVIANQGRNFCVGANIMLLLMEAQDEEWDEINDIIHMFQSTMYKVKRFEKPVIAAPHRMCLGGGVEACMPADQVIASAETYYGLVEVGVGLIPAGGGCKELTLRASQHVRLADADLQPYITQIFETVGMATVSTSGHDAKRLGYLRPFDRVVANQDHSIYEAKQAVLGLARGGYEPIPEEKIRVVGSEGKAILQLGALGMKQSGYISDHDLFIAKKLAHVLAGGDVPAGTLVSEQYMLDLEREAFLSLCGEPKTQQRMQHMLTKGKALRN</sequence>
<protein>
    <submittedName>
        <fullName evidence="11">Enoyl-CoA hydratase</fullName>
    </submittedName>
</protein>
<dbReference type="Proteomes" id="UP000019364">
    <property type="component" value="Unassembled WGS sequence"/>
</dbReference>
<keyword evidence="7" id="KW-0443">Lipid metabolism</keyword>
<dbReference type="eggNOG" id="COG1024">
    <property type="taxonomic scope" value="Bacteria"/>
</dbReference>
<evidence type="ECO:0000256" key="8">
    <source>
        <dbReference type="ARBA" id="ARBA00049556"/>
    </source>
</evidence>
<dbReference type="Gene3D" id="3.90.226.10">
    <property type="entry name" value="2-enoyl-CoA Hydratase, Chain A, domain 1"/>
    <property type="match status" value="1"/>
</dbReference>
<reference evidence="11 12" key="1">
    <citation type="journal article" date="2014" name="Genome Announc.">
        <title>Draft Genome Sequence of Paenibacillus pini JCM 16418T, Isolated from the Rhizosphere of Pine Tree.</title>
        <authorList>
            <person name="Yuki M."/>
            <person name="Oshima K."/>
            <person name="Suda W."/>
            <person name="Oshida Y."/>
            <person name="Kitamura K."/>
            <person name="Iida Y."/>
            <person name="Hattori M."/>
            <person name="Ohkuma M."/>
        </authorList>
    </citation>
    <scope>NUCLEOTIDE SEQUENCE [LARGE SCALE GENOMIC DNA]</scope>
    <source>
        <strain evidence="11 12">JCM 16418</strain>
    </source>
</reference>